<dbReference type="AlphaFoldDB" id="A0AAW0JQW5"/>
<reference evidence="1 2" key="1">
    <citation type="journal article" date="2018" name="Sci. Data">
        <title>The draft genome sequence of cork oak.</title>
        <authorList>
            <person name="Ramos A.M."/>
            <person name="Usie A."/>
            <person name="Barbosa P."/>
            <person name="Barros P.M."/>
            <person name="Capote T."/>
            <person name="Chaves I."/>
            <person name="Simoes F."/>
            <person name="Abreu I."/>
            <person name="Carrasquinho I."/>
            <person name="Faro C."/>
            <person name="Guimaraes J.B."/>
            <person name="Mendonca D."/>
            <person name="Nobrega F."/>
            <person name="Rodrigues L."/>
            <person name="Saibo N.J.M."/>
            <person name="Varela M.C."/>
            <person name="Egas C."/>
            <person name="Matos J."/>
            <person name="Miguel C.M."/>
            <person name="Oliveira M.M."/>
            <person name="Ricardo C.P."/>
            <person name="Goncalves S."/>
        </authorList>
    </citation>
    <scope>NUCLEOTIDE SEQUENCE [LARGE SCALE GENOMIC DNA]</scope>
    <source>
        <strain evidence="2">cv. HL8</strain>
    </source>
</reference>
<evidence type="ECO:0000313" key="2">
    <source>
        <dbReference type="Proteomes" id="UP000237347"/>
    </source>
</evidence>
<keyword evidence="1" id="KW-0489">Methyltransferase</keyword>
<protein>
    <submittedName>
        <fullName evidence="1">Release factor glutamine methyltransferase</fullName>
    </submittedName>
</protein>
<evidence type="ECO:0000313" key="1">
    <source>
        <dbReference type="EMBL" id="KAK7829014.1"/>
    </source>
</evidence>
<dbReference type="PANTHER" id="PTHR47441:SF3">
    <property type="entry name" value="RELEASE FACTOR GLUTAMINE METHYLTRANSFERASE"/>
    <property type="match status" value="1"/>
</dbReference>
<keyword evidence="2" id="KW-1185">Reference proteome</keyword>
<dbReference type="PANTHER" id="PTHR47441">
    <property type="match status" value="1"/>
</dbReference>
<accession>A0AAW0JQW5</accession>
<dbReference type="Gene3D" id="3.40.50.150">
    <property type="entry name" value="Vaccinia Virus protein VP39"/>
    <property type="match status" value="1"/>
</dbReference>
<comment type="caution">
    <text evidence="1">The sequence shown here is derived from an EMBL/GenBank/DDBJ whole genome shotgun (WGS) entry which is preliminary data.</text>
</comment>
<dbReference type="InterPro" id="IPR029063">
    <property type="entry name" value="SAM-dependent_MTases_sf"/>
</dbReference>
<dbReference type="SUPFAM" id="SSF53335">
    <property type="entry name" value="S-adenosyl-L-methionine-dependent methyltransferases"/>
    <property type="match status" value="1"/>
</dbReference>
<dbReference type="GO" id="GO:0003676">
    <property type="term" value="F:nucleic acid binding"/>
    <property type="evidence" value="ECO:0007669"/>
    <property type="project" value="InterPro"/>
</dbReference>
<dbReference type="InterPro" id="IPR002052">
    <property type="entry name" value="DNA_methylase_N6_adenine_CS"/>
</dbReference>
<organism evidence="1 2">
    <name type="scientific">Quercus suber</name>
    <name type="common">Cork oak</name>
    <dbReference type="NCBI Taxonomy" id="58331"/>
    <lineage>
        <taxon>Eukaryota</taxon>
        <taxon>Viridiplantae</taxon>
        <taxon>Streptophyta</taxon>
        <taxon>Embryophyta</taxon>
        <taxon>Tracheophyta</taxon>
        <taxon>Spermatophyta</taxon>
        <taxon>Magnoliopsida</taxon>
        <taxon>eudicotyledons</taxon>
        <taxon>Gunneridae</taxon>
        <taxon>Pentapetalae</taxon>
        <taxon>rosids</taxon>
        <taxon>fabids</taxon>
        <taxon>Fagales</taxon>
        <taxon>Fagaceae</taxon>
        <taxon>Quercus</taxon>
    </lineage>
</organism>
<keyword evidence="1" id="KW-0808">Transferase</keyword>
<dbReference type="GO" id="GO:0032259">
    <property type="term" value="P:methylation"/>
    <property type="evidence" value="ECO:0007669"/>
    <property type="project" value="UniProtKB-KW"/>
</dbReference>
<dbReference type="GO" id="GO:0008168">
    <property type="term" value="F:methyltransferase activity"/>
    <property type="evidence" value="ECO:0007669"/>
    <property type="project" value="UniProtKB-KW"/>
</dbReference>
<dbReference type="InterPro" id="IPR052663">
    <property type="entry name" value="RF_glutamine_MTase_cyano"/>
</dbReference>
<dbReference type="PROSITE" id="PS00092">
    <property type="entry name" value="N6_MTASE"/>
    <property type="match status" value="1"/>
</dbReference>
<name>A0AAW0JQW5_QUESU</name>
<sequence length="195" mass="21993">MEDAIEDHTVFSQMGIENNQTNVRLGTGIEELYNLWKKRIEERRPFQYLVGCKHWRDLVLSVQDGVLIPRPETELIVDLVADVVSNNEGLRENISDLFSFFCTLLQTTQDVIELRQGSWFKPLKDVEGKLAGIVSNPPYIPSDNIPGLQAEVGRHEPRLALDGGLNGMDDLLHLCNGAALMLRPGGFFIFEVLIF</sequence>
<dbReference type="Proteomes" id="UP000237347">
    <property type="component" value="Unassembled WGS sequence"/>
</dbReference>
<proteinExistence type="predicted"/>
<gene>
    <name evidence="1" type="primary">prmC_0</name>
    <name evidence="1" type="ORF">CFP56_029680</name>
</gene>
<dbReference type="EMBL" id="PKMF04000490">
    <property type="protein sequence ID" value="KAK7829014.1"/>
    <property type="molecule type" value="Genomic_DNA"/>
</dbReference>